<dbReference type="InterPro" id="IPR000055">
    <property type="entry name" value="Restrct_endonuc_typeI_TRD"/>
</dbReference>
<dbReference type="InterPro" id="IPR044946">
    <property type="entry name" value="Restrct_endonuc_typeI_TRD_sf"/>
</dbReference>
<proteinExistence type="inferred from homology"/>
<feature type="compositionally biased region" description="Acidic residues" evidence="4">
    <location>
        <begin position="450"/>
        <end position="464"/>
    </location>
</feature>
<dbReference type="GO" id="GO:0009307">
    <property type="term" value="P:DNA restriction-modification system"/>
    <property type="evidence" value="ECO:0007669"/>
    <property type="project" value="UniProtKB-KW"/>
</dbReference>
<dbReference type="Gene3D" id="1.10.287.1120">
    <property type="entry name" value="Bipartite methylase S protein"/>
    <property type="match status" value="1"/>
</dbReference>
<accession>A0A6N7IU97</accession>
<evidence type="ECO:0000256" key="4">
    <source>
        <dbReference type="SAM" id="MobiDB-lite"/>
    </source>
</evidence>
<evidence type="ECO:0000259" key="5">
    <source>
        <dbReference type="Pfam" id="PF01420"/>
    </source>
</evidence>
<evidence type="ECO:0000313" key="7">
    <source>
        <dbReference type="Proteomes" id="UP000441717"/>
    </source>
</evidence>
<dbReference type="GO" id="GO:0003677">
    <property type="term" value="F:DNA binding"/>
    <property type="evidence" value="ECO:0007669"/>
    <property type="project" value="UniProtKB-KW"/>
</dbReference>
<name>A0A6N7IU97_9FIRM</name>
<organism evidence="6 7">
    <name type="scientific">Desulfofundulus thermobenzoicus</name>
    <dbReference type="NCBI Taxonomy" id="29376"/>
    <lineage>
        <taxon>Bacteria</taxon>
        <taxon>Bacillati</taxon>
        <taxon>Bacillota</taxon>
        <taxon>Clostridia</taxon>
        <taxon>Eubacteriales</taxon>
        <taxon>Peptococcaceae</taxon>
        <taxon>Desulfofundulus</taxon>
    </lineage>
</organism>
<feature type="compositionally biased region" description="Basic and acidic residues" evidence="4">
    <location>
        <begin position="474"/>
        <end position="485"/>
    </location>
</feature>
<evidence type="ECO:0000256" key="1">
    <source>
        <dbReference type="ARBA" id="ARBA00010923"/>
    </source>
</evidence>
<dbReference type="PANTHER" id="PTHR30408:SF12">
    <property type="entry name" value="TYPE I RESTRICTION ENZYME MJAVIII SPECIFICITY SUBUNIT"/>
    <property type="match status" value="1"/>
</dbReference>
<keyword evidence="2" id="KW-0680">Restriction system</keyword>
<comment type="caution">
    <text evidence="6">The sequence shown here is derived from an EMBL/GenBank/DDBJ whole genome shotgun (WGS) entry which is preliminary data.</text>
</comment>
<evidence type="ECO:0000256" key="2">
    <source>
        <dbReference type="ARBA" id="ARBA00022747"/>
    </source>
</evidence>
<dbReference type="OrthoDB" id="9795776at2"/>
<feature type="region of interest" description="Disordered" evidence="4">
    <location>
        <begin position="445"/>
        <end position="485"/>
    </location>
</feature>
<keyword evidence="3" id="KW-0238">DNA-binding</keyword>
<dbReference type="EMBL" id="WHYR01000059">
    <property type="protein sequence ID" value="MQL53664.1"/>
    <property type="molecule type" value="Genomic_DNA"/>
</dbReference>
<evidence type="ECO:0000256" key="3">
    <source>
        <dbReference type="ARBA" id="ARBA00023125"/>
    </source>
</evidence>
<dbReference type="Gene3D" id="3.90.220.20">
    <property type="entry name" value="DNA methylase specificity domains"/>
    <property type="match status" value="2"/>
</dbReference>
<comment type="similarity">
    <text evidence="1">Belongs to the type-I restriction system S methylase family.</text>
</comment>
<dbReference type="SUPFAM" id="SSF116734">
    <property type="entry name" value="DNA methylase specificity domain"/>
    <property type="match status" value="2"/>
</dbReference>
<dbReference type="AlphaFoldDB" id="A0A6N7IU97"/>
<dbReference type="Proteomes" id="UP000441717">
    <property type="component" value="Unassembled WGS sequence"/>
</dbReference>
<protein>
    <recommendedName>
        <fullName evidence="5">Type I restriction modification DNA specificity domain-containing protein</fullName>
    </recommendedName>
</protein>
<reference evidence="6 7" key="1">
    <citation type="submission" date="2019-10" db="EMBL/GenBank/DDBJ databases">
        <title>Comparative genomics of sulfur disproportionating microorganisms.</title>
        <authorList>
            <person name="Ward L.M."/>
            <person name="Bertran E."/>
            <person name="Johnston D."/>
        </authorList>
    </citation>
    <scope>NUCLEOTIDE SEQUENCE [LARGE SCALE GENOMIC DNA]</scope>
    <source>
        <strain evidence="6 7">DSM 14055</strain>
    </source>
</reference>
<dbReference type="PANTHER" id="PTHR30408">
    <property type="entry name" value="TYPE-1 RESTRICTION ENZYME ECOKI SPECIFICITY PROTEIN"/>
    <property type="match status" value="1"/>
</dbReference>
<evidence type="ECO:0000313" key="6">
    <source>
        <dbReference type="EMBL" id="MQL53664.1"/>
    </source>
</evidence>
<dbReference type="Pfam" id="PF01420">
    <property type="entry name" value="Methylase_S"/>
    <property type="match status" value="1"/>
</dbReference>
<dbReference type="InterPro" id="IPR052021">
    <property type="entry name" value="Type-I_RS_S_subunit"/>
</dbReference>
<keyword evidence="7" id="KW-1185">Reference proteome</keyword>
<dbReference type="RefSeq" id="WP_152948126.1">
    <property type="nucleotide sequence ID" value="NZ_WHYR01000059.1"/>
</dbReference>
<feature type="domain" description="Type I restriction modification DNA specificity" evidence="5">
    <location>
        <begin position="23"/>
        <end position="188"/>
    </location>
</feature>
<gene>
    <name evidence="6" type="ORF">GFC01_15630</name>
</gene>
<sequence length="485" mass="53901">MITNLKPYSAYKDSGVEWLGQVPEHWEVVPLKRLAWFKSGAGFPVHHQGDASAEIPFFKVSDMNIPGNEKYLRVCANTVSTTVAQGLGATVFPAGTIVFPKVGGALLTNKRRIAANQCCIDNNMMACVARNGNREFLFLVMSYIDLGQFAQPGPVPAISEGEVREIRVALPSAAEQTAIVRFLDWAERRIRRVIRARKRRIKLLEEYKQALIHQAVTGKIDVRTGQPYPAYKPSGVEWLGDVPEHWEVVPIKRAFSSMDYGISESGSDSGTIRLLTMGHLKNGQVIIPDTGGVDTVDPNLLLSPGDLLFNRTNSAELVGKVALFSGYVSPVTFASYLVRMRPTKENEPEFLNLVLNDASTLSRARREAIPSLHQSNLNPTRYGRLCIALPPKAEQQAILQRLREQTENIDAVIAATRREIELLREYCTRLIADVVTGKVDVREVAAQLPEEPDEEDAPWMDDEERAQGETLNGEDDHATLSEEDE</sequence>